<dbReference type="Pfam" id="PF13639">
    <property type="entry name" value="zf-RING_2"/>
    <property type="match status" value="1"/>
</dbReference>
<evidence type="ECO:0000256" key="7">
    <source>
        <dbReference type="ARBA" id="ARBA00022723"/>
    </source>
</evidence>
<evidence type="ECO:0000256" key="3">
    <source>
        <dbReference type="ARBA" id="ARBA00004906"/>
    </source>
</evidence>
<dbReference type="GO" id="GO:0016567">
    <property type="term" value="P:protein ubiquitination"/>
    <property type="evidence" value="ECO:0007669"/>
    <property type="project" value="UniProtKB-UniPathway"/>
</dbReference>
<evidence type="ECO:0000259" key="16">
    <source>
        <dbReference type="PROSITE" id="PS50089"/>
    </source>
</evidence>
<comment type="pathway">
    <text evidence="3">Protein modification; protein ubiquitination.</text>
</comment>
<name>A0A6P5WWB4_DURZI</name>
<dbReference type="OrthoDB" id="9984778at2759"/>
<gene>
    <name evidence="18" type="primary">LOC111277763</name>
</gene>
<dbReference type="InterPro" id="IPR001841">
    <property type="entry name" value="Znf_RING"/>
</dbReference>
<dbReference type="SUPFAM" id="SSF57850">
    <property type="entry name" value="RING/U-box"/>
    <property type="match status" value="1"/>
</dbReference>
<dbReference type="CDD" id="cd16461">
    <property type="entry name" value="RING-H2_EL5-like"/>
    <property type="match status" value="1"/>
</dbReference>
<proteinExistence type="inferred from homology"/>
<dbReference type="InterPro" id="IPR044600">
    <property type="entry name" value="ATL1/ATL16-like"/>
</dbReference>
<evidence type="ECO:0000256" key="9">
    <source>
        <dbReference type="ARBA" id="ARBA00022786"/>
    </source>
</evidence>
<keyword evidence="11 15" id="KW-1133">Transmembrane helix</keyword>
<feature type="transmembrane region" description="Helical" evidence="15">
    <location>
        <begin position="58"/>
        <end position="78"/>
    </location>
</feature>
<keyword evidence="6 15" id="KW-0812">Transmembrane</keyword>
<dbReference type="Gene3D" id="3.30.40.10">
    <property type="entry name" value="Zinc/RING finger domain, C3HC4 (zinc finger)"/>
    <property type="match status" value="1"/>
</dbReference>
<dbReference type="KEGG" id="dzi:111277763"/>
<evidence type="ECO:0000256" key="10">
    <source>
        <dbReference type="ARBA" id="ARBA00022833"/>
    </source>
</evidence>
<dbReference type="RefSeq" id="XP_022719917.1">
    <property type="nucleotide sequence ID" value="XM_022864182.1"/>
</dbReference>
<dbReference type="InterPro" id="IPR013083">
    <property type="entry name" value="Znf_RING/FYVE/PHD"/>
</dbReference>
<evidence type="ECO:0000256" key="12">
    <source>
        <dbReference type="ARBA" id="ARBA00023136"/>
    </source>
</evidence>
<keyword evidence="17" id="KW-1185">Reference proteome</keyword>
<organism evidence="17 18">
    <name type="scientific">Durio zibethinus</name>
    <name type="common">Durian</name>
    <dbReference type="NCBI Taxonomy" id="66656"/>
    <lineage>
        <taxon>Eukaryota</taxon>
        <taxon>Viridiplantae</taxon>
        <taxon>Streptophyta</taxon>
        <taxon>Embryophyta</taxon>
        <taxon>Tracheophyta</taxon>
        <taxon>Spermatophyta</taxon>
        <taxon>Magnoliopsida</taxon>
        <taxon>eudicotyledons</taxon>
        <taxon>Gunneridae</taxon>
        <taxon>Pentapetalae</taxon>
        <taxon>rosids</taxon>
        <taxon>malvids</taxon>
        <taxon>Malvales</taxon>
        <taxon>Malvaceae</taxon>
        <taxon>Helicteroideae</taxon>
        <taxon>Durio</taxon>
    </lineage>
</organism>
<keyword evidence="5" id="KW-0808">Transferase</keyword>
<keyword evidence="7" id="KW-0479">Metal-binding</keyword>
<reference evidence="18" key="1">
    <citation type="submission" date="2025-08" db="UniProtKB">
        <authorList>
            <consortium name="RefSeq"/>
        </authorList>
    </citation>
    <scope>IDENTIFICATION</scope>
    <source>
        <tissue evidence="18">Fruit stalk</tissue>
    </source>
</reference>
<dbReference type="PANTHER" id="PTHR46913:SF22">
    <property type="entry name" value="RING-TYPE E3 UBIQUITIN TRANSFERASE"/>
    <property type="match status" value="1"/>
</dbReference>
<evidence type="ECO:0000256" key="14">
    <source>
        <dbReference type="PROSITE-ProRule" id="PRU00175"/>
    </source>
</evidence>
<dbReference type="AlphaFoldDB" id="A0A6P5WWB4"/>
<evidence type="ECO:0000256" key="6">
    <source>
        <dbReference type="ARBA" id="ARBA00022692"/>
    </source>
</evidence>
<evidence type="ECO:0000256" key="13">
    <source>
        <dbReference type="ARBA" id="ARBA00024209"/>
    </source>
</evidence>
<comment type="subcellular location">
    <subcellularLocation>
        <location evidence="2">Membrane</location>
        <topology evidence="2">Single-pass membrane protein</topology>
    </subcellularLocation>
</comment>
<feature type="domain" description="RING-type" evidence="16">
    <location>
        <begin position="139"/>
        <end position="181"/>
    </location>
</feature>
<dbReference type="GeneID" id="111277763"/>
<sequence>MSSSASTPNPWSPYDTYKDCSQGICSIYCPQWCYLIFPPPPPSGIDDGDDSGADFSPLIIAVIGILASAFILVSYYTIISKYCRRRRQDQTSLEFNESREEMNHDGWQAGSEGLDEGLIKSITVCKYKKDDGLVEGTDCSVCLSEFLEDESLRLLPKCNHAFHVPCIDSWLKSHSSCPLCRANIASITNFLPHQAAQATTIQEAPRNVGASALEYQQRNDVVTVIQDLESGVRDEAVVSLVVGDDVPKTAGEDVGDMGNVQESWSMTEIRQDGNGIQPLRRSFSMSSSSLFQGQVLSVADILRINEEDEDLQVEHHLQSSMGIGSSKQVDGEYCKSNYRSGVFNLVRSPLAMKRSISTGRFMFPRSEKERNYMLPN</sequence>
<keyword evidence="9" id="KW-0833">Ubl conjugation pathway</keyword>
<evidence type="ECO:0000256" key="15">
    <source>
        <dbReference type="SAM" id="Phobius"/>
    </source>
</evidence>
<comment type="similarity">
    <text evidence="13">Belongs to the RING-type zinc finger family. ATL subfamily.</text>
</comment>
<dbReference type="Proteomes" id="UP000515121">
    <property type="component" value="Unplaced"/>
</dbReference>
<dbReference type="FunFam" id="3.30.40.10:FF:000233">
    <property type="entry name" value="RING-H2 finger protein ATL54"/>
    <property type="match status" value="1"/>
</dbReference>
<evidence type="ECO:0000256" key="5">
    <source>
        <dbReference type="ARBA" id="ARBA00022679"/>
    </source>
</evidence>
<dbReference type="GO" id="GO:0061630">
    <property type="term" value="F:ubiquitin protein ligase activity"/>
    <property type="evidence" value="ECO:0007669"/>
    <property type="project" value="UniProtKB-EC"/>
</dbReference>
<dbReference type="PROSITE" id="PS50089">
    <property type="entry name" value="ZF_RING_2"/>
    <property type="match status" value="1"/>
</dbReference>
<evidence type="ECO:0000256" key="11">
    <source>
        <dbReference type="ARBA" id="ARBA00022989"/>
    </source>
</evidence>
<evidence type="ECO:0000256" key="4">
    <source>
        <dbReference type="ARBA" id="ARBA00012483"/>
    </source>
</evidence>
<dbReference type="SMART" id="SM00184">
    <property type="entry name" value="RING"/>
    <property type="match status" value="1"/>
</dbReference>
<accession>A0A6P5WWB4</accession>
<dbReference type="PANTHER" id="PTHR46913">
    <property type="entry name" value="RING-H2 FINGER PROTEIN ATL16"/>
    <property type="match status" value="1"/>
</dbReference>
<dbReference type="GO" id="GO:0016020">
    <property type="term" value="C:membrane"/>
    <property type="evidence" value="ECO:0007669"/>
    <property type="project" value="UniProtKB-SubCell"/>
</dbReference>
<keyword evidence="10" id="KW-0862">Zinc</keyword>
<dbReference type="UniPathway" id="UPA00143"/>
<evidence type="ECO:0000313" key="17">
    <source>
        <dbReference type="Proteomes" id="UP000515121"/>
    </source>
</evidence>
<evidence type="ECO:0000256" key="1">
    <source>
        <dbReference type="ARBA" id="ARBA00000900"/>
    </source>
</evidence>
<dbReference type="GO" id="GO:0008270">
    <property type="term" value="F:zinc ion binding"/>
    <property type="evidence" value="ECO:0007669"/>
    <property type="project" value="UniProtKB-KW"/>
</dbReference>
<keyword evidence="12 15" id="KW-0472">Membrane</keyword>
<protein>
    <recommendedName>
        <fullName evidence="4">RING-type E3 ubiquitin transferase</fullName>
        <ecNumber evidence="4">2.3.2.27</ecNumber>
    </recommendedName>
</protein>
<dbReference type="EC" id="2.3.2.27" evidence="4"/>
<evidence type="ECO:0000256" key="2">
    <source>
        <dbReference type="ARBA" id="ARBA00004167"/>
    </source>
</evidence>
<keyword evidence="8 14" id="KW-0863">Zinc-finger</keyword>
<dbReference type="SMART" id="SM01197">
    <property type="entry name" value="FANCL_C"/>
    <property type="match status" value="1"/>
</dbReference>
<evidence type="ECO:0000256" key="8">
    <source>
        <dbReference type="ARBA" id="ARBA00022771"/>
    </source>
</evidence>
<evidence type="ECO:0000313" key="18">
    <source>
        <dbReference type="RefSeq" id="XP_022719917.1"/>
    </source>
</evidence>
<comment type="catalytic activity">
    <reaction evidence="1">
        <text>S-ubiquitinyl-[E2 ubiquitin-conjugating enzyme]-L-cysteine + [acceptor protein]-L-lysine = [E2 ubiquitin-conjugating enzyme]-L-cysteine + N(6)-ubiquitinyl-[acceptor protein]-L-lysine.</text>
        <dbReference type="EC" id="2.3.2.27"/>
    </reaction>
</comment>